<dbReference type="InterPro" id="IPR001810">
    <property type="entry name" value="F-box_dom"/>
</dbReference>
<reference evidence="2" key="2">
    <citation type="submission" date="2021-12" db="EMBL/GenBank/DDBJ databases">
        <title>Resequencing data analysis of finger millet.</title>
        <authorList>
            <person name="Hatakeyama M."/>
            <person name="Aluri S."/>
            <person name="Balachadran M.T."/>
            <person name="Sivarajan S.R."/>
            <person name="Poveda L."/>
            <person name="Shimizu-Inatsugi R."/>
            <person name="Schlapbach R."/>
            <person name="Sreeman S.M."/>
            <person name="Shimizu K.K."/>
        </authorList>
    </citation>
    <scope>NUCLEOTIDE SEQUENCE</scope>
</reference>
<dbReference type="EMBL" id="BQKI01000076">
    <property type="protein sequence ID" value="GJN22613.1"/>
    <property type="molecule type" value="Genomic_DNA"/>
</dbReference>
<sequence length="373" mass="40685">MRRQERAAGESAWPDLPPELLDRIIGALSPVDRVAVRLVCASWRACVRESFPSDLPFEVPRLLIRRPSGHGGELAFFSLRDRRILPFRLPDRLRAGRCCGHVGGWLVMAFDSDRSRGIVACNPVSGRSVDIPSPPVFPVSKMVLSGPPTSRGSWVAAALGRGGTIALFHPAVSSSWMTIGIEEGERRGGFRDMAFWRGGLCALGYDGAVLAFRADLGARAATVSVLREAGPQPPPQVEVGVLMYLVESEGELMLVRKLYRSLREVDLDVEVRLLVSPPEKRRWDLLAETPGVALFVGAVVSTAVPVALYNASASGSGFQIRDSCVYFARREVEMMTPHAICEYSLLDEQIKGVPVAGGHDVHVDPVWITPVVR</sequence>
<comment type="caution">
    <text evidence="2">The sequence shown here is derived from an EMBL/GenBank/DDBJ whole genome shotgun (WGS) entry which is preliminary data.</text>
</comment>
<dbReference type="InterPro" id="IPR036047">
    <property type="entry name" value="F-box-like_dom_sf"/>
</dbReference>
<protein>
    <recommendedName>
        <fullName evidence="1">F-box domain-containing protein</fullName>
    </recommendedName>
</protein>
<dbReference type="SMART" id="SM00256">
    <property type="entry name" value="FBOX"/>
    <property type="match status" value="1"/>
</dbReference>
<evidence type="ECO:0000313" key="2">
    <source>
        <dbReference type="EMBL" id="GJN22613.1"/>
    </source>
</evidence>
<accession>A0AAV5EJT8</accession>
<evidence type="ECO:0000313" key="3">
    <source>
        <dbReference type="Proteomes" id="UP001054889"/>
    </source>
</evidence>
<dbReference type="PANTHER" id="PTHR33110:SF71">
    <property type="entry name" value="F-BOX_KELCH-REPEAT PROTEIN"/>
    <property type="match status" value="1"/>
</dbReference>
<proteinExistence type="predicted"/>
<dbReference type="Pfam" id="PF03478">
    <property type="entry name" value="Beta-prop_KIB1-4"/>
    <property type="match status" value="1"/>
</dbReference>
<name>A0AAV5EJT8_ELECO</name>
<dbReference type="Gene3D" id="1.20.1280.50">
    <property type="match status" value="1"/>
</dbReference>
<dbReference type="InterPro" id="IPR005174">
    <property type="entry name" value="KIB1-4_b-propeller"/>
</dbReference>
<organism evidence="2 3">
    <name type="scientific">Eleusine coracana subsp. coracana</name>
    <dbReference type="NCBI Taxonomy" id="191504"/>
    <lineage>
        <taxon>Eukaryota</taxon>
        <taxon>Viridiplantae</taxon>
        <taxon>Streptophyta</taxon>
        <taxon>Embryophyta</taxon>
        <taxon>Tracheophyta</taxon>
        <taxon>Spermatophyta</taxon>
        <taxon>Magnoliopsida</taxon>
        <taxon>Liliopsida</taxon>
        <taxon>Poales</taxon>
        <taxon>Poaceae</taxon>
        <taxon>PACMAD clade</taxon>
        <taxon>Chloridoideae</taxon>
        <taxon>Cynodonteae</taxon>
        <taxon>Eleusininae</taxon>
        <taxon>Eleusine</taxon>
    </lineage>
</organism>
<dbReference type="Pfam" id="PF12937">
    <property type="entry name" value="F-box-like"/>
    <property type="match status" value="1"/>
</dbReference>
<dbReference type="AlphaFoldDB" id="A0AAV5EJT8"/>
<dbReference type="CDD" id="cd09917">
    <property type="entry name" value="F-box_SF"/>
    <property type="match status" value="1"/>
</dbReference>
<evidence type="ECO:0000259" key="1">
    <source>
        <dbReference type="SMART" id="SM00256"/>
    </source>
</evidence>
<dbReference type="SUPFAM" id="SSF81383">
    <property type="entry name" value="F-box domain"/>
    <property type="match status" value="1"/>
</dbReference>
<gene>
    <name evidence="2" type="primary">gb10196</name>
    <name evidence="2" type="ORF">PR202_gb10196</name>
</gene>
<keyword evidence="3" id="KW-1185">Reference proteome</keyword>
<dbReference type="PANTHER" id="PTHR33110">
    <property type="entry name" value="F-BOX/KELCH-REPEAT PROTEIN-RELATED"/>
    <property type="match status" value="1"/>
</dbReference>
<dbReference type="Proteomes" id="UP001054889">
    <property type="component" value="Unassembled WGS sequence"/>
</dbReference>
<reference evidence="2" key="1">
    <citation type="journal article" date="2018" name="DNA Res.">
        <title>Multiple hybrid de novo genome assembly of finger millet, an orphan allotetraploid crop.</title>
        <authorList>
            <person name="Hatakeyama M."/>
            <person name="Aluri S."/>
            <person name="Balachadran M.T."/>
            <person name="Sivarajan S.R."/>
            <person name="Patrignani A."/>
            <person name="Gruter S."/>
            <person name="Poveda L."/>
            <person name="Shimizu-Inatsugi R."/>
            <person name="Baeten J."/>
            <person name="Francoijs K.J."/>
            <person name="Nataraja K.N."/>
            <person name="Reddy Y.A.N."/>
            <person name="Phadnis S."/>
            <person name="Ravikumar R.L."/>
            <person name="Schlapbach R."/>
            <person name="Sreeman S.M."/>
            <person name="Shimizu K.K."/>
        </authorList>
    </citation>
    <scope>NUCLEOTIDE SEQUENCE</scope>
</reference>
<feature type="domain" description="F-box" evidence="1">
    <location>
        <begin position="16"/>
        <end position="55"/>
    </location>
</feature>